<evidence type="ECO:0000313" key="3">
    <source>
        <dbReference type="Proteomes" id="UP000271152"/>
    </source>
</evidence>
<feature type="region of interest" description="Disordered" evidence="1">
    <location>
        <begin position="1"/>
        <end position="42"/>
    </location>
</feature>
<organism evidence="2 3">
    <name type="scientific">Pseudomonas syringae pv. apii</name>
    <dbReference type="NCBI Taxonomy" id="81036"/>
    <lineage>
        <taxon>Bacteria</taxon>
        <taxon>Pseudomonadati</taxon>
        <taxon>Pseudomonadota</taxon>
        <taxon>Gammaproteobacteria</taxon>
        <taxon>Pseudomonadales</taxon>
        <taxon>Pseudomonadaceae</taxon>
        <taxon>Pseudomonas</taxon>
    </lineage>
</organism>
<protein>
    <submittedName>
        <fullName evidence="2">Uncharacterized protein</fullName>
    </submittedName>
</protein>
<name>A0A3M5WLK7_9PSED</name>
<dbReference type="AlphaFoldDB" id="A0A3M5WLK7"/>
<dbReference type="Proteomes" id="UP000271152">
    <property type="component" value="Unassembled WGS sequence"/>
</dbReference>
<evidence type="ECO:0000313" key="2">
    <source>
        <dbReference type="EMBL" id="RMU70918.1"/>
    </source>
</evidence>
<gene>
    <name evidence="2" type="ORF">ALP23_102293</name>
</gene>
<evidence type="ECO:0000256" key="1">
    <source>
        <dbReference type="SAM" id="MobiDB-lite"/>
    </source>
</evidence>
<dbReference type="EMBL" id="RBUG01000112">
    <property type="protein sequence ID" value="RMU70918.1"/>
    <property type="molecule type" value="Genomic_DNA"/>
</dbReference>
<comment type="caution">
    <text evidence="2">The sequence shown here is derived from an EMBL/GenBank/DDBJ whole genome shotgun (WGS) entry which is preliminary data.</text>
</comment>
<proteinExistence type="predicted"/>
<accession>A0A3M5WLK7</accession>
<sequence>MNSISPALPLAKADTFPRHRNAKSPDESGLLLKRSGLNVQAR</sequence>
<reference evidence="2 3" key="1">
    <citation type="submission" date="2018-08" db="EMBL/GenBank/DDBJ databases">
        <title>Recombination of ecologically and evolutionarily significant loci maintains genetic cohesion in the Pseudomonas syringae species complex.</title>
        <authorList>
            <person name="Dillon M."/>
            <person name="Thakur S."/>
            <person name="Almeida R.N.D."/>
            <person name="Weir B.S."/>
            <person name="Guttman D.S."/>
        </authorList>
    </citation>
    <scope>NUCLEOTIDE SEQUENCE [LARGE SCALE GENOMIC DNA]</scope>
    <source>
        <strain evidence="2 3">ICMP 11947</strain>
    </source>
</reference>